<keyword evidence="2" id="KW-1185">Reference proteome</keyword>
<dbReference type="Proteomes" id="UP000299102">
    <property type="component" value="Unassembled WGS sequence"/>
</dbReference>
<name>A0A4C1ZF39_EUMVA</name>
<organism evidence="1 2">
    <name type="scientific">Eumeta variegata</name>
    <name type="common">Bagworm moth</name>
    <name type="synonym">Eumeta japonica</name>
    <dbReference type="NCBI Taxonomy" id="151549"/>
    <lineage>
        <taxon>Eukaryota</taxon>
        <taxon>Metazoa</taxon>
        <taxon>Ecdysozoa</taxon>
        <taxon>Arthropoda</taxon>
        <taxon>Hexapoda</taxon>
        <taxon>Insecta</taxon>
        <taxon>Pterygota</taxon>
        <taxon>Neoptera</taxon>
        <taxon>Endopterygota</taxon>
        <taxon>Lepidoptera</taxon>
        <taxon>Glossata</taxon>
        <taxon>Ditrysia</taxon>
        <taxon>Tineoidea</taxon>
        <taxon>Psychidae</taxon>
        <taxon>Oiketicinae</taxon>
        <taxon>Eumeta</taxon>
    </lineage>
</organism>
<dbReference type="OrthoDB" id="7698963at2759"/>
<dbReference type="AlphaFoldDB" id="A0A4C1ZF39"/>
<proteinExistence type="predicted"/>
<comment type="caution">
    <text evidence="1">The sequence shown here is derived from an EMBL/GenBank/DDBJ whole genome shotgun (WGS) entry which is preliminary data.</text>
</comment>
<evidence type="ECO:0000313" key="1">
    <source>
        <dbReference type="EMBL" id="GBP87146.1"/>
    </source>
</evidence>
<gene>
    <name evidence="1" type="ORF">EVAR_102329_1</name>
</gene>
<accession>A0A4C1ZF39</accession>
<reference evidence="1 2" key="1">
    <citation type="journal article" date="2019" name="Commun. Biol.">
        <title>The bagworm genome reveals a unique fibroin gene that provides high tensile strength.</title>
        <authorList>
            <person name="Kono N."/>
            <person name="Nakamura H."/>
            <person name="Ohtoshi R."/>
            <person name="Tomita M."/>
            <person name="Numata K."/>
            <person name="Arakawa K."/>
        </authorList>
    </citation>
    <scope>NUCLEOTIDE SEQUENCE [LARGE SCALE GENOMIC DNA]</scope>
</reference>
<protein>
    <submittedName>
        <fullName evidence="1">Uncharacterized protein</fullName>
    </submittedName>
</protein>
<dbReference type="EMBL" id="BGZK01001838">
    <property type="protein sequence ID" value="GBP87146.1"/>
    <property type="molecule type" value="Genomic_DNA"/>
</dbReference>
<sequence>MNEIMKAEKRVKVGKTAGYDSVSAESTRDIALGSMSGEWKLTRQLNLPYNGRSVRTVYESALSRNSLLEIVAVRLVPARRLADTADDHMNFL</sequence>
<evidence type="ECO:0000313" key="2">
    <source>
        <dbReference type="Proteomes" id="UP000299102"/>
    </source>
</evidence>